<reference evidence="3" key="1">
    <citation type="journal article" date="2012" name="Science">
        <title>Fermentation, hydrogen, and sulfur metabolism in multiple uncultivated bacterial phyla.</title>
        <authorList>
            <person name="Wrighton K.C."/>
            <person name="Thomas B.C."/>
            <person name="Sharon I."/>
            <person name="Miller C.S."/>
            <person name="Castelle C.J."/>
            <person name="VerBerkmoes N.C."/>
            <person name="Wilkins M.J."/>
            <person name="Hettich R.L."/>
            <person name="Lipton M.S."/>
            <person name="Williams K.H."/>
            <person name="Long P.E."/>
            <person name="Banfield J.F."/>
        </authorList>
    </citation>
    <scope>NUCLEOTIDE SEQUENCE [LARGE SCALE GENOMIC DNA]</scope>
</reference>
<proteinExistence type="predicted"/>
<dbReference type="Pfam" id="PF07693">
    <property type="entry name" value="KAP_NTPase"/>
    <property type="match status" value="1"/>
</dbReference>
<feature type="domain" description="KAP NTPase" evidence="2">
    <location>
        <begin position="202"/>
        <end position="492"/>
    </location>
</feature>
<comment type="caution">
    <text evidence="3">The sequence shown here is derived from an EMBL/GenBank/DDBJ whole genome shotgun (WGS) entry which is preliminary data.</text>
</comment>
<accession>K2AXA1</accession>
<feature type="transmembrane region" description="Helical" evidence="1">
    <location>
        <begin position="35"/>
        <end position="52"/>
    </location>
</feature>
<evidence type="ECO:0000256" key="1">
    <source>
        <dbReference type="SAM" id="Phobius"/>
    </source>
</evidence>
<organism evidence="3">
    <name type="scientific">uncultured bacterium</name>
    <name type="common">gcode 4</name>
    <dbReference type="NCBI Taxonomy" id="1234023"/>
    <lineage>
        <taxon>Bacteria</taxon>
        <taxon>environmental samples</taxon>
    </lineage>
</organism>
<keyword evidence="1" id="KW-1133">Transmembrane helix</keyword>
<dbReference type="AlphaFoldDB" id="K2AXA1"/>
<feature type="transmembrane region" description="Helical" evidence="1">
    <location>
        <begin position="121"/>
        <end position="140"/>
    </location>
</feature>
<evidence type="ECO:0000313" key="3">
    <source>
        <dbReference type="EMBL" id="EKD66376.1"/>
    </source>
</evidence>
<gene>
    <name evidence="3" type="ORF">ACD_49C00049G0009</name>
</gene>
<protein>
    <recommendedName>
        <fullName evidence="2">KAP NTPase domain-containing protein</fullName>
    </recommendedName>
</protein>
<feature type="transmembrane region" description="Helical" evidence="1">
    <location>
        <begin position="87"/>
        <end position="109"/>
    </location>
</feature>
<sequence length="1010" mass="124122">MINKNEKLKIAYNWKNLMKKTEFFKILRSSILQDLKFITFVIILCELIYWIYKTGKIREISKIFNISVISSLANIIDNLKLNLHSNYFLLTIFIFSFVYLFFKIIQYIINNFKKIIDKQTLILIFLYSSVFIFISCVFIYKQSEDLFKPLIIFLLIISFIKLIIIIYWQYDNKNDLNENGFLMSDWSLEDLDDDELWFKYKAKDFSEIIYNNWDHRWLVFWLVAPWWAWKTTFLNFLQEQEIIYDNCMVFKFNPWYFENESVLLEKFILEFKSFLINESNTYLNELWNDLNILIKILWKKTNSLLWVDLDWWNNKDLYNTKKDINNSLKKINKKIIIVIDDLDRISSDKLRSVFKIINLCKDFYNTNFILCYDLSNFNNIDESLRISRTLNWDWIYSDITNEEFDNTNLVKYIEKIVNVQFSLYPDFDKLKEYFKKIFIKSELDFSEKSKEWIIEWIEKLFNIENYRTWWKHISDIRSIKRVYNNIVATNKLNNWDDNYIKNVFDSEEWLFFDIFIKLKLLSLSNNNLYLDIYNEVYLRQNNSLKLFGDIKDNKYLLNSEYLDWNTSYHSSSELIKYIKSLSIKEKELLESIFLIIKEKQKINISPRDVRVWNNLKNYFDLIEINKLAWFNRYIKNKVQTFFINPSDIIEIMSDVAEKYKEKWIMNFIITFEKSISDFPEWESIPKLLEYILGNFHKYSINSLASCWNNIARILEKTIRYENSNENCTATIWKYLYSTNTSTWIIDKFFNEDWWIKWLYNVLGLRLLAERGSSLWNFQRGIVWEKYELNLSKIVYFEKISKYIFWFFKKKYIDKNINIFEQLDNLTEEDLKVDDWVNIFWADTKAWIRAFIVYQLSNDNDWIWYYNLTNDENINNQNHWIKKVLNEYFFDKCFIWNKWIKYFIEYIFWFIFLPHFSDKKWVNSEHIKIRLLKTDSQDSNILNVFEEVKLISFIETNNESIDSFIELNYEKIFEWFNWVKFTYWFWWELFIKNILAENNTNMSSQIKDHIW</sequence>
<name>K2AXA1_9BACT</name>
<feature type="transmembrane region" description="Helical" evidence="1">
    <location>
        <begin position="146"/>
        <end position="168"/>
    </location>
</feature>
<keyword evidence="1" id="KW-0812">Transmembrane</keyword>
<dbReference type="EMBL" id="AMFJ01021635">
    <property type="protein sequence ID" value="EKD66376.1"/>
    <property type="molecule type" value="Genomic_DNA"/>
</dbReference>
<keyword evidence="1" id="KW-0472">Membrane</keyword>
<dbReference type="InterPro" id="IPR011646">
    <property type="entry name" value="KAP_P-loop"/>
</dbReference>
<evidence type="ECO:0000259" key="2">
    <source>
        <dbReference type="Pfam" id="PF07693"/>
    </source>
</evidence>